<feature type="non-terminal residue" evidence="8">
    <location>
        <position position="1"/>
    </location>
</feature>
<evidence type="ECO:0000256" key="3">
    <source>
        <dbReference type="ARBA" id="ARBA00022989"/>
    </source>
</evidence>
<evidence type="ECO:0000259" key="7">
    <source>
        <dbReference type="Pfam" id="PF20684"/>
    </source>
</evidence>
<feature type="transmembrane region" description="Helical" evidence="6">
    <location>
        <begin position="138"/>
        <end position="162"/>
    </location>
</feature>
<dbReference type="InterPro" id="IPR052337">
    <property type="entry name" value="SAT4-like"/>
</dbReference>
<feature type="transmembrane region" description="Helical" evidence="6">
    <location>
        <begin position="262"/>
        <end position="287"/>
    </location>
</feature>
<dbReference type="Proteomes" id="UP000193144">
    <property type="component" value="Unassembled WGS sequence"/>
</dbReference>
<name>A0A1Y1YDY0_9PLEO</name>
<proteinExistence type="inferred from homology"/>
<organism evidence="8 9">
    <name type="scientific">Clohesyomyces aquaticus</name>
    <dbReference type="NCBI Taxonomy" id="1231657"/>
    <lineage>
        <taxon>Eukaryota</taxon>
        <taxon>Fungi</taxon>
        <taxon>Dikarya</taxon>
        <taxon>Ascomycota</taxon>
        <taxon>Pezizomycotina</taxon>
        <taxon>Dothideomycetes</taxon>
        <taxon>Pleosporomycetidae</taxon>
        <taxon>Pleosporales</taxon>
        <taxon>Lindgomycetaceae</taxon>
        <taxon>Clohesyomyces</taxon>
    </lineage>
</organism>
<evidence type="ECO:0000256" key="1">
    <source>
        <dbReference type="ARBA" id="ARBA00004141"/>
    </source>
</evidence>
<accession>A0A1Y1YDY0</accession>
<comment type="caution">
    <text evidence="8">The sequence shown here is derived from an EMBL/GenBank/DDBJ whole genome shotgun (WGS) entry which is preliminary data.</text>
</comment>
<dbReference type="Pfam" id="PF20684">
    <property type="entry name" value="Fung_rhodopsin"/>
    <property type="match status" value="1"/>
</dbReference>
<sequence>RETLLNRPALYPPHGVEPNFNNPSTFRPQMLGVGISMFVIPTLAVAVRVYTKLVVLKKLALEGYLIISSWVSFPLYILVNQKGAGEHEWNLRVRDMIPFLYYLQIANTMYGIAIVLLKAAIIVQCLRVLVPTGFHTSTYWVLHALLSTHIIFYVIVTFIEIFNCSPRRKTWDPTVQGGHCMDGTATNISTAVINTASDLILVVIPQIIIWRLNIAIQKKWALSGLFLVGLLACAASTVRMYYSIFLGHFIRVGRDYTWGATMMGLSTTVEICCGFLAVCMPTIPCFFKHEPVNSAMS</sequence>
<feature type="domain" description="Rhodopsin" evidence="7">
    <location>
        <begin position="47"/>
        <end position="285"/>
    </location>
</feature>
<evidence type="ECO:0000256" key="6">
    <source>
        <dbReference type="SAM" id="Phobius"/>
    </source>
</evidence>
<keyword evidence="9" id="KW-1185">Reference proteome</keyword>
<evidence type="ECO:0000256" key="5">
    <source>
        <dbReference type="ARBA" id="ARBA00038359"/>
    </source>
</evidence>
<gene>
    <name evidence="8" type="ORF">BCR34DRAFT_439694</name>
</gene>
<evidence type="ECO:0000313" key="8">
    <source>
        <dbReference type="EMBL" id="ORX96230.1"/>
    </source>
</evidence>
<keyword evidence="4 6" id="KW-0472">Membrane</keyword>
<dbReference type="AlphaFoldDB" id="A0A1Y1YDY0"/>
<dbReference type="PANTHER" id="PTHR33048">
    <property type="entry name" value="PTH11-LIKE INTEGRAL MEMBRANE PROTEIN (AFU_ORTHOLOGUE AFUA_5G11245)"/>
    <property type="match status" value="1"/>
</dbReference>
<keyword evidence="2 6" id="KW-0812">Transmembrane</keyword>
<feature type="non-terminal residue" evidence="8">
    <location>
        <position position="297"/>
    </location>
</feature>
<dbReference type="InterPro" id="IPR049326">
    <property type="entry name" value="Rhodopsin_dom_fungi"/>
</dbReference>
<dbReference type="OrthoDB" id="4682787at2759"/>
<evidence type="ECO:0000313" key="9">
    <source>
        <dbReference type="Proteomes" id="UP000193144"/>
    </source>
</evidence>
<feature type="transmembrane region" description="Helical" evidence="6">
    <location>
        <begin position="29"/>
        <end position="47"/>
    </location>
</feature>
<feature type="transmembrane region" description="Helical" evidence="6">
    <location>
        <begin position="99"/>
        <end position="126"/>
    </location>
</feature>
<reference evidence="8 9" key="1">
    <citation type="submission" date="2016-07" db="EMBL/GenBank/DDBJ databases">
        <title>Pervasive Adenine N6-methylation of Active Genes in Fungi.</title>
        <authorList>
            <consortium name="DOE Joint Genome Institute"/>
            <person name="Mondo S.J."/>
            <person name="Dannebaum R.O."/>
            <person name="Kuo R.C."/>
            <person name="Labutti K."/>
            <person name="Haridas S."/>
            <person name="Kuo A."/>
            <person name="Salamov A."/>
            <person name="Ahrendt S.R."/>
            <person name="Lipzen A."/>
            <person name="Sullivan W."/>
            <person name="Andreopoulos W.B."/>
            <person name="Clum A."/>
            <person name="Lindquist E."/>
            <person name="Daum C."/>
            <person name="Ramamoorthy G.K."/>
            <person name="Gryganskyi A."/>
            <person name="Culley D."/>
            <person name="Magnuson J.K."/>
            <person name="James T.Y."/>
            <person name="O'Malley M.A."/>
            <person name="Stajich J.E."/>
            <person name="Spatafora J.W."/>
            <person name="Visel A."/>
            <person name="Grigoriev I.V."/>
        </authorList>
    </citation>
    <scope>NUCLEOTIDE SEQUENCE [LARGE SCALE GENOMIC DNA]</scope>
    <source>
        <strain evidence="8 9">CBS 115471</strain>
    </source>
</reference>
<protein>
    <recommendedName>
        <fullName evidence="7">Rhodopsin domain-containing protein</fullName>
    </recommendedName>
</protein>
<comment type="similarity">
    <text evidence="5">Belongs to the SAT4 family.</text>
</comment>
<evidence type="ECO:0000256" key="2">
    <source>
        <dbReference type="ARBA" id="ARBA00022692"/>
    </source>
</evidence>
<feature type="transmembrane region" description="Helical" evidence="6">
    <location>
        <begin position="222"/>
        <end position="242"/>
    </location>
</feature>
<evidence type="ECO:0000256" key="4">
    <source>
        <dbReference type="ARBA" id="ARBA00023136"/>
    </source>
</evidence>
<comment type="subcellular location">
    <subcellularLocation>
        <location evidence="1">Membrane</location>
        <topology evidence="1">Multi-pass membrane protein</topology>
    </subcellularLocation>
</comment>
<dbReference type="PANTHER" id="PTHR33048:SF47">
    <property type="entry name" value="INTEGRAL MEMBRANE PROTEIN-RELATED"/>
    <property type="match status" value="1"/>
</dbReference>
<dbReference type="STRING" id="1231657.A0A1Y1YDY0"/>
<dbReference type="EMBL" id="MCFA01000261">
    <property type="protein sequence ID" value="ORX96230.1"/>
    <property type="molecule type" value="Genomic_DNA"/>
</dbReference>
<feature type="transmembrane region" description="Helical" evidence="6">
    <location>
        <begin position="59"/>
        <end position="79"/>
    </location>
</feature>
<keyword evidence="3 6" id="KW-1133">Transmembrane helix</keyword>
<dbReference type="GO" id="GO:0016020">
    <property type="term" value="C:membrane"/>
    <property type="evidence" value="ECO:0007669"/>
    <property type="project" value="UniProtKB-SubCell"/>
</dbReference>